<sequence>MVYADGKTMSGKREKLKETAEEDFETFVRHQLSSISDDLKEMKGTQVQIQRDIDSLQSQTKKNESSNSKLKEALDVKLEVLTGELHETNTRIDRIENDITKYAKEIYETYERLLSLERYSRDYNLRFYNIPESTSEDCIAKLQGFSPMIFEATRITENSQSCIDHIFANISTSCSSGSLAVEIADHLPVPPYFNKVSNIHALLKKARIKHKAYKPWISITSGLMKSMKYKLYRNKIATVNKIYRDRFYNDILTKSDNMKKMWDNINLLINKKRPSSHIEKLLI</sequence>
<gene>
    <name evidence="3" type="ORF">P5673_003612</name>
</gene>
<evidence type="ECO:0000313" key="4">
    <source>
        <dbReference type="Proteomes" id="UP001249851"/>
    </source>
</evidence>
<evidence type="ECO:0000256" key="2">
    <source>
        <dbReference type="SAM" id="MobiDB-lite"/>
    </source>
</evidence>
<comment type="caution">
    <text evidence="3">The sequence shown here is derived from an EMBL/GenBank/DDBJ whole genome shotgun (WGS) entry which is preliminary data.</text>
</comment>
<keyword evidence="1" id="KW-0175">Coiled coil</keyword>
<reference evidence="3" key="1">
    <citation type="journal article" date="2023" name="G3 (Bethesda)">
        <title>Whole genome assembly and annotation of the endangered Caribbean coral Acropora cervicornis.</title>
        <authorList>
            <person name="Selwyn J.D."/>
            <person name="Vollmer S.V."/>
        </authorList>
    </citation>
    <scope>NUCLEOTIDE SEQUENCE</scope>
    <source>
        <strain evidence="3">K2</strain>
    </source>
</reference>
<keyword evidence="4" id="KW-1185">Reference proteome</keyword>
<name>A0AAD9R1H5_ACRCE</name>
<evidence type="ECO:0000313" key="3">
    <source>
        <dbReference type="EMBL" id="KAK2571060.1"/>
    </source>
</evidence>
<evidence type="ECO:0000256" key="1">
    <source>
        <dbReference type="SAM" id="Coils"/>
    </source>
</evidence>
<dbReference type="Proteomes" id="UP001249851">
    <property type="component" value="Unassembled WGS sequence"/>
</dbReference>
<organism evidence="3 4">
    <name type="scientific">Acropora cervicornis</name>
    <name type="common">Staghorn coral</name>
    <dbReference type="NCBI Taxonomy" id="6130"/>
    <lineage>
        <taxon>Eukaryota</taxon>
        <taxon>Metazoa</taxon>
        <taxon>Cnidaria</taxon>
        <taxon>Anthozoa</taxon>
        <taxon>Hexacorallia</taxon>
        <taxon>Scleractinia</taxon>
        <taxon>Astrocoeniina</taxon>
        <taxon>Acroporidae</taxon>
        <taxon>Acropora</taxon>
    </lineage>
</organism>
<proteinExistence type="predicted"/>
<feature type="coiled-coil region" evidence="1">
    <location>
        <begin position="39"/>
        <end position="105"/>
    </location>
</feature>
<accession>A0AAD9R1H5</accession>
<dbReference type="AlphaFoldDB" id="A0AAD9R1H5"/>
<reference evidence="3" key="2">
    <citation type="journal article" date="2023" name="Science">
        <title>Genomic signatures of disease resistance in endangered staghorn corals.</title>
        <authorList>
            <person name="Vollmer S.V."/>
            <person name="Selwyn J.D."/>
            <person name="Despard B.A."/>
            <person name="Roesel C.L."/>
        </authorList>
    </citation>
    <scope>NUCLEOTIDE SEQUENCE</scope>
    <source>
        <strain evidence="3">K2</strain>
    </source>
</reference>
<dbReference type="EMBL" id="JARQWQ010000006">
    <property type="protein sequence ID" value="KAK2571060.1"/>
    <property type="molecule type" value="Genomic_DNA"/>
</dbReference>
<protein>
    <submittedName>
        <fullName evidence="3">Uncharacterized protein</fullName>
    </submittedName>
</protein>
<feature type="non-terminal residue" evidence="3">
    <location>
        <position position="1"/>
    </location>
</feature>
<feature type="region of interest" description="Disordered" evidence="2">
    <location>
        <begin position="1"/>
        <end position="20"/>
    </location>
</feature>